<dbReference type="KEGG" id="msd:MYSTI_05654"/>
<dbReference type="EMBL" id="CP004025">
    <property type="protein sequence ID" value="AGC46931.1"/>
    <property type="molecule type" value="Genomic_DNA"/>
</dbReference>
<dbReference type="Proteomes" id="UP000011131">
    <property type="component" value="Chromosome"/>
</dbReference>
<gene>
    <name evidence="1" type="ordered locus">MYSTI_05654</name>
</gene>
<organism evidence="1 2">
    <name type="scientific">Myxococcus stipitatus (strain DSM 14675 / JCM 12634 / Mx s8)</name>
    <dbReference type="NCBI Taxonomy" id="1278073"/>
    <lineage>
        <taxon>Bacteria</taxon>
        <taxon>Pseudomonadati</taxon>
        <taxon>Myxococcota</taxon>
        <taxon>Myxococcia</taxon>
        <taxon>Myxococcales</taxon>
        <taxon>Cystobacterineae</taxon>
        <taxon>Myxococcaceae</taxon>
        <taxon>Myxococcus</taxon>
    </lineage>
</organism>
<keyword evidence="2" id="KW-1185">Reference proteome</keyword>
<evidence type="ECO:0000313" key="2">
    <source>
        <dbReference type="Proteomes" id="UP000011131"/>
    </source>
</evidence>
<sequence>MTGTWDDLVRVSRQELVIAATKKLGRALTDVEVRAIYRLTSPMLMEAWLRSMDSPNTTPEFMESELADLVNQME</sequence>
<dbReference type="PATRIC" id="fig|1278073.3.peg.5734"/>
<reference evidence="1 2" key="1">
    <citation type="journal article" date="2013" name="Genome Announc.">
        <title>Complete genome sequence of Myxococcus stipitatus strain DSM 14675, a fruiting myxobacterium.</title>
        <authorList>
            <person name="Huntley S."/>
            <person name="Kneip S."/>
            <person name="Treuner-Lange A."/>
            <person name="Sogaard-Andersen L."/>
        </authorList>
    </citation>
    <scope>NUCLEOTIDE SEQUENCE [LARGE SCALE GENOMIC DNA]</scope>
    <source>
        <strain evidence="2">DSM 14675 / JCM 12634 / Mx s8</strain>
    </source>
</reference>
<dbReference type="RefSeq" id="WP_015351187.1">
    <property type="nucleotide sequence ID" value="NC_020126.1"/>
</dbReference>
<protein>
    <submittedName>
        <fullName evidence="1">Uncharacterized protein</fullName>
    </submittedName>
</protein>
<evidence type="ECO:0000313" key="1">
    <source>
        <dbReference type="EMBL" id="AGC46931.1"/>
    </source>
</evidence>
<dbReference type="HOGENOM" id="CLU_2684045_0_0_7"/>
<dbReference type="AlphaFoldDB" id="L7UDF8"/>
<name>L7UDF8_MYXSD</name>
<proteinExistence type="predicted"/>
<accession>L7UDF8</accession>
<dbReference type="STRING" id="1278073.MYSTI_05654"/>